<dbReference type="Pfam" id="PF06985">
    <property type="entry name" value="HET"/>
    <property type="match status" value="1"/>
</dbReference>
<dbReference type="InterPro" id="IPR010730">
    <property type="entry name" value="HET"/>
</dbReference>
<dbReference type="InterPro" id="IPR052895">
    <property type="entry name" value="HetReg/Transcr_Mod"/>
</dbReference>
<evidence type="ECO:0000313" key="3">
    <source>
        <dbReference type="EMBL" id="KAL1597723.1"/>
    </source>
</evidence>
<dbReference type="PANTHER" id="PTHR24148">
    <property type="entry name" value="ANKYRIN REPEAT DOMAIN-CONTAINING PROTEIN 39 HOMOLOG-RELATED"/>
    <property type="match status" value="1"/>
</dbReference>
<evidence type="ECO:0000259" key="2">
    <source>
        <dbReference type="Pfam" id="PF06985"/>
    </source>
</evidence>
<reference evidence="3 4" key="1">
    <citation type="submission" date="2024-02" db="EMBL/GenBank/DDBJ databases">
        <title>De novo assembly and annotation of 12 fungi associated with fruit tree decline syndrome in Ontario, Canada.</title>
        <authorList>
            <person name="Sulman M."/>
            <person name="Ellouze W."/>
            <person name="Ilyukhin E."/>
        </authorList>
    </citation>
    <scope>NUCLEOTIDE SEQUENCE [LARGE SCALE GENOMIC DNA]</scope>
    <source>
        <strain evidence="3 4">M42-189</strain>
    </source>
</reference>
<keyword evidence="4" id="KW-1185">Reference proteome</keyword>
<feature type="region of interest" description="Disordered" evidence="1">
    <location>
        <begin position="170"/>
        <end position="200"/>
    </location>
</feature>
<evidence type="ECO:0000256" key="1">
    <source>
        <dbReference type="SAM" id="MobiDB-lite"/>
    </source>
</evidence>
<proteinExistence type="predicted"/>
<dbReference type="Proteomes" id="UP001521785">
    <property type="component" value="Unassembled WGS sequence"/>
</dbReference>
<name>A0ABR3R0A0_9PLEO</name>
<sequence length="618" mass="69164">MAEEPPHKRPKMNATRQPEDVFEGLALSTDEIRLVEITPGSTKDDLSLQMRVWPLTQSLPFTALSYTWGGSQMISPVRLNGTEFLLMPNVKAFFDEILTRSERSYASPPRRDWMATRFWIDSICINQKDNKEKSSQVSRMTEIFKWAEIVLTWLGPETGDNGVGSSVVETCGQGQANDEDDEGDEGDEGNEFLEETSEDDETFNKRFLAMTSLPYWTRAWVIQEATTPHRKRNAIVWRGNISLELDTVVGEALMVSSEPPSSGNSPLLHKGIDTFRLLAAMKFRRKCAGSVIALPGPIGTTGAIGIYTLFSCMRSISSTDPRDRIYALLPLTNMAHIEDLAPDYSISVEALYQKVATCMIREEGNLNILGFSGQTGKRNLRLPSWVPDWTSFSSSRAFPRCSIDSISGEYGNLYKASTCKFDGWIDEKCGRLQVRGFKVDSVHSCSATRLPAGALEIIDSETDADDDMDDDIWVEFFWKNFALQRVSEHTRCSCREALAHIVCADLEDDIDFEKFRRGGSVAIPELNTITGLLLEARELVRDITLWRRLFDTTGGYLGLGPRYIQKGDSICILHGCQFPMVLRPLGESWEIVGEAYIHGLMDGEGEALGLDKETFAIV</sequence>
<gene>
    <name evidence="3" type="ORF">SLS60_008209</name>
</gene>
<protein>
    <recommendedName>
        <fullName evidence="2">Heterokaryon incompatibility domain-containing protein</fullName>
    </recommendedName>
</protein>
<comment type="caution">
    <text evidence="3">The sequence shown here is derived from an EMBL/GenBank/DDBJ whole genome shotgun (WGS) entry which is preliminary data.</text>
</comment>
<feature type="domain" description="Heterokaryon incompatibility" evidence="2">
    <location>
        <begin position="61"/>
        <end position="224"/>
    </location>
</feature>
<dbReference type="EMBL" id="JAKJXO020000012">
    <property type="protein sequence ID" value="KAL1597723.1"/>
    <property type="molecule type" value="Genomic_DNA"/>
</dbReference>
<organism evidence="3 4">
    <name type="scientific">Paraconiothyrium brasiliense</name>
    <dbReference type="NCBI Taxonomy" id="300254"/>
    <lineage>
        <taxon>Eukaryota</taxon>
        <taxon>Fungi</taxon>
        <taxon>Dikarya</taxon>
        <taxon>Ascomycota</taxon>
        <taxon>Pezizomycotina</taxon>
        <taxon>Dothideomycetes</taxon>
        <taxon>Pleosporomycetidae</taxon>
        <taxon>Pleosporales</taxon>
        <taxon>Massarineae</taxon>
        <taxon>Didymosphaeriaceae</taxon>
        <taxon>Paraconiothyrium</taxon>
    </lineage>
</organism>
<accession>A0ABR3R0A0</accession>
<feature type="compositionally biased region" description="Acidic residues" evidence="1">
    <location>
        <begin position="177"/>
        <end position="200"/>
    </location>
</feature>
<dbReference type="Pfam" id="PF26639">
    <property type="entry name" value="Het-6_barrel"/>
    <property type="match status" value="1"/>
</dbReference>
<dbReference type="PANTHER" id="PTHR24148:SF73">
    <property type="entry name" value="HET DOMAIN PROTEIN (AFU_ORTHOLOGUE AFUA_8G01020)"/>
    <property type="match status" value="1"/>
</dbReference>
<evidence type="ECO:0000313" key="4">
    <source>
        <dbReference type="Proteomes" id="UP001521785"/>
    </source>
</evidence>